<feature type="domain" description="PAS" evidence="18">
    <location>
        <begin position="156"/>
        <end position="197"/>
    </location>
</feature>
<dbReference type="OrthoDB" id="9811889at2"/>
<dbReference type="SUPFAM" id="SSF55874">
    <property type="entry name" value="ATPase domain of HSP90 chaperone/DNA topoisomerase II/histidine kinase"/>
    <property type="match status" value="1"/>
</dbReference>
<dbReference type="Pfam" id="PF00512">
    <property type="entry name" value="HisKA"/>
    <property type="match status" value="1"/>
</dbReference>
<feature type="domain" description="Response regulatory" evidence="17">
    <location>
        <begin position="813"/>
        <end position="932"/>
    </location>
</feature>
<dbReference type="SUPFAM" id="SSF55785">
    <property type="entry name" value="PYP-like sensor domain (PAS domain)"/>
    <property type="match status" value="2"/>
</dbReference>
<dbReference type="Pfam" id="PF00072">
    <property type="entry name" value="Response_reg"/>
    <property type="match status" value="1"/>
</dbReference>
<sequence length="937" mass="106020">MVEERLHTNILLQLIYSIDANAHSPQILEKCLPVFMKKLNCFMASVYRDKHGLLEEVVIFPRSLKRQPIWEEVFSLIKTVAKNSLSSSPTEASIDDKQFYVYKIDGYGLLVLGKNSSFDYSFKYELRHIVDMLARTILQILRENELRATQEQLREKTRLLRTVVDNLPVSVYTKDIEGRKTLANKQELEILGVPNEDEVIGKKDEDFYTAPFLEPANLMDSIVLEEGLPILNEELEYKPGKFGIISKLPMKDDDGNVTGLLGITIDNTESRMREQELSLLKNLINDSSDAVQVADETGRMIYVNTEASQRLGIRAEDAANYHVKDFEPLFREEGTWQEHIQELKKGYPLTIYSTNSNLVTKRTFPVEVSVKFVTIAGIGYVIAISRDITERKNYELRLKEAKQKAEDANKAKSLFLANMSHEIRTPLNAVIGFSQLLDDTDLDDEQHEYVSNVISSSRSLLGLINDVLDFSKIEAGKLELDPIKTSLYALIQEVMDILSYQTHQNGNTLLLNMQPGLPLDVVVDPLRLKQVLINLLSNANKFTHNGTVELRVDGAAIPNSDKWRITFYVRDTGIGISEKNQKKLFQAFSQADNSTTRKFGGTGLGLIISNMLTQKMGSSIRLESVLEKGSTFYFDLDLEAELQKSPLPSNIPGITDVLVVSDNEAEQKIFKRILKSVQIKDFCVDSLQTFISLQEENQQRWQLVFISADDPLLQNEKMLSRFVKRVTASAIICLVVNPLGDFIRAERALKNSFNLVLKLNRPFSVETVLDKLGHAYLQQAEKPESNTVSVAQQGKIRPLFSSIARRLNDRHPVILIVEDVELNMMLATTLISKLLPEAQLLKAYNAEEALKHSKGDPIDLIFMDVHLPDKDGVEITKEIRLLDHHNASAPIVALTAGTVKEEQERCLNSGMNDYITKPIKTAELARILKSYLKKLYR</sequence>
<protein>
    <recommendedName>
        <fullName evidence="3">histidine kinase</fullName>
        <ecNumber evidence="3">2.7.13.3</ecNumber>
    </recommendedName>
</protein>
<keyword evidence="12" id="KW-0902">Two-component regulatory system</keyword>
<keyword evidence="13" id="KW-0472">Membrane</keyword>
<dbReference type="CDD" id="cd16922">
    <property type="entry name" value="HATPase_EvgS-ArcB-TorS-like"/>
    <property type="match status" value="1"/>
</dbReference>
<evidence type="ECO:0000256" key="2">
    <source>
        <dbReference type="ARBA" id="ARBA00004651"/>
    </source>
</evidence>
<keyword evidence="6" id="KW-0808">Transferase</keyword>
<comment type="catalytic activity">
    <reaction evidence="1">
        <text>ATP + protein L-histidine = ADP + protein N-phospho-L-histidine.</text>
        <dbReference type="EC" id="2.7.13.3"/>
    </reaction>
</comment>
<evidence type="ECO:0000256" key="7">
    <source>
        <dbReference type="ARBA" id="ARBA00022692"/>
    </source>
</evidence>
<dbReference type="Proteomes" id="UP000254808">
    <property type="component" value="Chromosome"/>
</dbReference>
<evidence type="ECO:0000313" key="20">
    <source>
        <dbReference type="Proteomes" id="UP000254808"/>
    </source>
</evidence>
<keyword evidence="7" id="KW-0812">Transmembrane</keyword>
<dbReference type="PROSITE" id="PS50110">
    <property type="entry name" value="RESPONSE_REGULATORY"/>
    <property type="match status" value="1"/>
</dbReference>
<feature type="domain" description="Histidine kinase" evidence="16">
    <location>
        <begin position="418"/>
        <end position="640"/>
    </location>
</feature>
<dbReference type="FunFam" id="3.30.565.10:FF:000010">
    <property type="entry name" value="Sensor histidine kinase RcsC"/>
    <property type="match status" value="1"/>
</dbReference>
<dbReference type="PANTHER" id="PTHR45339">
    <property type="entry name" value="HYBRID SIGNAL TRANSDUCTION HISTIDINE KINASE J"/>
    <property type="match status" value="1"/>
</dbReference>
<dbReference type="GO" id="GO:0005524">
    <property type="term" value="F:ATP binding"/>
    <property type="evidence" value="ECO:0007669"/>
    <property type="project" value="UniProtKB-KW"/>
</dbReference>
<evidence type="ECO:0000256" key="14">
    <source>
        <dbReference type="PROSITE-ProRule" id="PRU00169"/>
    </source>
</evidence>
<dbReference type="Gene3D" id="3.40.50.2300">
    <property type="match status" value="1"/>
</dbReference>
<reference evidence="19 20" key="1">
    <citation type="submission" date="2018-03" db="EMBL/GenBank/DDBJ databases">
        <title>Phenotypic and genomic properties of Cyclonatronum proteinivorum gen. nov., sp. nov., a haloalkaliphilic bacteroidete from soda lakes possessing Na+-translocating rhodopsin.</title>
        <authorList>
            <person name="Toshchakov S.V."/>
            <person name="Korzhenkov A."/>
            <person name="Samarov N.I."/>
            <person name="Kublanov I.V."/>
            <person name="Muntyan M.S."/>
            <person name="Sorokin D.Y."/>
        </authorList>
    </citation>
    <scope>NUCLEOTIDE SEQUENCE [LARGE SCALE GENOMIC DNA]</scope>
    <source>
        <strain evidence="19 20">Omega</strain>
    </source>
</reference>
<dbReference type="GO" id="GO:0000155">
    <property type="term" value="F:phosphorelay sensor kinase activity"/>
    <property type="evidence" value="ECO:0007669"/>
    <property type="project" value="InterPro"/>
</dbReference>
<evidence type="ECO:0000313" key="19">
    <source>
        <dbReference type="EMBL" id="AXJ01957.1"/>
    </source>
</evidence>
<dbReference type="CDD" id="cd00082">
    <property type="entry name" value="HisKA"/>
    <property type="match status" value="1"/>
</dbReference>
<feature type="coiled-coil region" evidence="15">
    <location>
        <begin position="384"/>
        <end position="418"/>
    </location>
</feature>
<dbReference type="PROSITE" id="PS50112">
    <property type="entry name" value="PAS"/>
    <property type="match status" value="2"/>
</dbReference>
<evidence type="ECO:0000256" key="11">
    <source>
        <dbReference type="ARBA" id="ARBA00022989"/>
    </source>
</evidence>
<evidence type="ECO:0000259" key="18">
    <source>
        <dbReference type="PROSITE" id="PS50112"/>
    </source>
</evidence>
<dbReference type="Pfam" id="PF02518">
    <property type="entry name" value="HATPase_c"/>
    <property type="match status" value="1"/>
</dbReference>
<dbReference type="PANTHER" id="PTHR45339:SF1">
    <property type="entry name" value="HYBRID SIGNAL TRANSDUCTION HISTIDINE KINASE J"/>
    <property type="match status" value="1"/>
</dbReference>
<keyword evidence="10" id="KW-0067">ATP-binding</keyword>
<keyword evidence="15" id="KW-0175">Coiled coil</keyword>
<dbReference type="InterPro" id="IPR004358">
    <property type="entry name" value="Sig_transdc_His_kin-like_C"/>
</dbReference>
<dbReference type="InterPro" id="IPR003594">
    <property type="entry name" value="HATPase_dom"/>
</dbReference>
<keyword evidence="4" id="KW-1003">Cell membrane</keyword>
<dbReference type="SMART" id="SM00388">
    <property type="entry name" value="HisKA"/>
    <property type="match status" value="1"/>
</dbReference>
<dbReference type="Pfam" id="PF13426">
    <property type="entry name" value="PAS_9"/>
    <property type="match status" value="1"/>
</dbReference>
<dbReference type="SMART" id="SM00448">
    <property type="entry name" value="REC"/>
    <property type="match status" value="1"/>
</dbReference>
<dbReference type="KEGG" id="cprv:CYPRO_2716"/>
<dbReference type="InterPro" id="IPR000014">
    <property type="entry name" value="PAS"/>
</dbReference>
<dbReference type="FunFam" id="1.10.287.130:FF:000003">
    <property type="entry name" value="Histidine kinase"/>
    <property type="match status" value="1"/>
</dbReference>
<dbReference type="PRINTS" id="PR00344">
    <property type="entry name" value="BCTRLSENSOR"/>
</dbReference>
<accession>A0A345UNA5</accession>
<evidence type="ECO:0000259" key="17">
    <source>
        <dbReference type="PROSITE" id="PS50110"/>
    </source>
</evidence>
<name>A0A345UNA5_9BACT</name>
<evidence type="ECO:0000256" key="5">
    <source>
        <dbReference type="ARBA" id="ARBA00022553"/>
    </source>
</evidence>
<dbReference type="Gene3D" id="1.10.287.130">
    <property type="match status" value="1"/>
</dbReference>
<dbReference type="InterPro" id="IPR035965">
    <property type="entry name" value="PAS-like_dom_sf"/>
</dbReference>
<evidence type="ECO:0000256" key="8">
    <source>
        <dbReference type="ARBA" id="ARBA00022741"/>
    </source>
</evidence>
<gene>
    <name evidence="19" type="ORF">CYPRO_2716</name>
</gene>
<organism evidence="19 20">
    <name type="scientific">Cyclonatronum proteinivorum</name>
    <dbReference type="NCBI Taxonomy" id="1457365"/>
    <lineage>
        <taxon>Bacteria</taxon>
        <taxon>Pseudomonadati</taxon>
        <taxon>Balneolota</taxon>
        <taxon>Balneolia</taxon>
        <taxon>Balneolales</taxon>
        <taxon>Cyclonatronaceae</taxon>
        <taxon>Cyclonatronum</taxon>
    </lineage>
</organism>
<dbReference type="InterPro" id="IPR036097">
    <property type="entry name" value="HisK_dim/P_sf"/>
</dbReference>
<dbReference type="InterPro" id="IPR013656">
    <property type="entry name" value="PAS_4"/>
</dbReference>
<dbReference type="Gene3D" id="3.30.450.20">
    <property type="entry name" value="PAS domain"/>
    <property type="match status" value="2"/>
</dbReference>
<evidence type="ECO:0000256" key="15">
    <source>
        <dbReference type="SAM" id="Coils"/>
    </source>
</evidence>
<keyword evidence="20" id="KW-1185">Reference proteome</keyword>
<dbReference type="InterPro" id="IPR001789">
    <property type="entry name" value="Sig_transdc_resp-reg_receiver"/>
</dbReference>
<keyword evidence="11" id="KW-1133">Transmembrane helix</keyword>
<dbReference type="InterPro" id="IPR003661">
    <property type="entry name" value="HisK_dim/P_dom"/>
</dbReference>
<feature type="modified residue" description="4-aspartylphosphate" evidence="14">
    <location>
        <position position="864"/>
    </location>
</feature>
<dbReference type="CDD" id="cd17546">
    <property type="entry name" value="REC_hyHK_CKI1_RcsC-like"/>
    <property type="match status" value="1"/>
</dbReference>
<dbReference type="EMBL" id="CP027806">
    <property type="protein sequence ID" value="AXJ01957.1"/>
    <property type="molecule type" value="Genomic_DNA"/>
</dbReference>
<keyword evidence="5 14" id="KW-0597">Phosphoprotein</keyword>
<dbReference type="SUPFAM" id="SSF52172">
    <property type="entry name" value="CheY-like"/>
    <property type="match status" value="1"/>
</dbReference>
<evidence type="ECO:0000256" key="12">
    <source>
        <dbReference type="ARBA" id="ARBA00023012"/>
    </source>
</evidence>
<dbReference type="NCBIfam" id="TIGR00229">
    <property type="entry name" value="sensory_box"/>
    <property type="match status" value="2"/>
</dbReference>
<dbReference type="AlphaFoldDB" id="A0A345UNA5"/>
<feature type="domain" description="PAS" evidence="18">
    <location>
        <begin position="276"/>
        <end position="317"/>
    </location>
</feature>
<dbReference type="Gene3D" id="3.30.565.10">
    <property type="entry name" value="Histidine kinase-like ATPase, C-terminal domain"/>
    <property type="match status" value="1"/>
</dbReference>
<dbReference type="SUPFAM" id="SSF47384">
    <property type="entry name" value="Homodimeric domain of signal transducing histidine kinase"/>
    <property type="match status" value="1"/>
</dbReference>
<keyword evidence="8" id="KW-0547">Nucleotide-binding</keyword>
<dbReference type="InterPro" id="IPR036890">
    <property type="entry name" value="HATPase_C_sf"/>
</dbReference>
<dbReference type="SMART" id="SM00387">
    <property type="entry name" value="HATPase_c"/>
    <property type="match status" value="1"/>
</dbReference>
<dbReference type="CDD" id="cd00130">
    <property type="entry name" value="PAS"/>
    <property type="match status" value="1"/>
</dbReference>
<dbReference type="InterPro" id="IPR005467">
    <property type="entry name" value="His_kinase_dom"/>
</dbReference>
<evidence type="ECO:0000256" key="10">
    <source>
        <dbReference type="ARBA" id="ARBA00022840"/>
    </source>
</evidence>
<evidence type="ECO:0000259" key="16">
    <source>
        <dbReference type="PROSITE" id="PS50109"/>
    </source>
</evidence>
<evidence type="ECO:0000256" key="3">
    <source>
        <dbReference type="ARBA" id="ARBA00012438"/>
    </source>
</evidence>
<proteinExistence type="predicted"/>
<dbReference type="EC" id="2.7.13.3" evidence="3"/>
<dbReference type="PROSITE" id="PS50109">
    <property type="entry name" value="HIS_KIN"/>
    <property type="match status" value="1"/>
</dbReference>
<dbReference type="SMART" id="SM00091">
    <property type="entry name" value="PAS"/>
    <property type="match status" value="2"/>
</dbReference>
<dbReference type="GO" id="GO:0005886">
    <property type="term" value="C:plasma membrane"/>
    <property type="evidence" value="ECO:0007669"/>
    <property type="project" value="UniProtKB-SubCell"/>
</dbReference>
<dbReference type="Pfam" id="PF08448">
    <property type="entry name" value="PAS_4"/>
    <property type="match status" value="1"/>
</dbReference>
<evidence type="ECO:0000256" key="6">
    <source>
        <dbReference type="ARBA" id="ARBA00022679"/>
    </source>
</evidence>
<evidence type="ECO:0000256" key="9">
    <source>
        <dbReference type="ARBA" id="ARBA00022777"/>
    </source>
</evidence>
<evidence type="ECO:0000256" key="4">
    <source>
        <dbReference type="ARBA" id="ARBA00022475"/>
    </source>
</evidence>
<keyword evidence="9" id="KW-0418">Kinase</keyword>
<evidence type="ECO:0000256" key="13">
    <source>
        <dbReference type="ARBA" id="ARBA00023136"/>
    </source>
</evidence>
<evidence type="ECO:0000256" key="1">
    <source>
        <dbReference type="ARBA" id="ARBA00000085"/>
    </source>
</evidence>
<dbReference type="InterPro" id="IPR011006">
    <property type="entry name" value="CheY-like_superfamily"/>
</dbReference>
<comment type="subcellular location">
    <subcellularLocation>
        <location evidence="2">Cell membrane</location>
        <topology evidence="2">Multi-pass membrane protein</topology>
    </subcellularLocation>
</comment>